<name>A0AAD1HI12_9MYCO</name>
<dbReference type="SUPFAM" id="SSF52151">
    <property type="entry name" value="FabD/lysophospholipase-like"/>
    <property type="match status" value="1"/>
</dbReference>
<keyword evidence="1 4" id="KW-0378">Hydrolase</keyword>
<dbReference type="PROSITE" id="PS51635">
    <property type="entry name" value="PNPLA"/>
    <property type="match status" value="1"/>
</dbReference>
<feature type="short sequence motif" description="GXSXG" evidence="4">
    <location>
        <begin position="45"/>
        <end position="49"/>
    </location>
</feature>
<evidence type="ECO:0000313" key="7">
    <source>
        <dbReference type="Proteomes" id="UP000467327"/>
    </source>
</evidence>
<dbReference type="PANTHER" id="PTHR14226">
    <property type="entry name" value="NEUROPATHY TARGET ESTERASE/SWISS CHEESE D.MELANOGASTER"/>
    <property type="match status" value="1"/>
</dbReference>
<dbReference type="EMBL" id="AP022561">
    <property type="protein sequence ID" value="BBX05722.1"/>
    <property type="molecule type" value="Genomic_DNA"/>
</dbReference>
<dbReference type="AlphaFoldDB" id="A0AAD1HI12"/>
<feature type="short sequence motif" description="DGA/G" evidence="4">
    <location>
        <begin position="171"/>
        <end position="173"/>
    </location>
</feature>
<accession>A0AAD1HI12</accession>
<feature type="short sequence motif" description="GXGXXG" evidence="4">
    <location>
        <begin position="18"/>
        <end position="23"/>
    </location>
</feature>
<keyword evidence="3 4" id="KW-0443">Lipid metabolism</keyword>
<evidence type="ECO:0000256" key="1">
    <source>
        <dbReference type="ARBA" id="ARBA00022801"/>
    </source>
</evidence>
<feature type="domain" description="PNPLA" evidence="5">
    <location>
        <begin position="14"/>
        <end position="184"/>
    </location>
</feature>
<feature type="active site" description="Proton acceptor" evidence="4">
    <location>
        <position position="171"/>
    </location>
</feature>
<dbReference type="Gene3D" id="3.40.1090.10">
    <property type="entry name" value="Cytosolic phospholipase A2 catalytic domain"/>
    <property type="match status" value="2"/>
</dbReference>
<dbReference type="Pfam" id="PF01734">
    <property type="entry name" value="Patatin"/>
    <property type="match status" value="1"/>
</dbReference>
<dbReference type="InterPro" id="IPR002641">
    <property type="entry name" value="PNPLA_dom"/>
</dbReference>
<keyword evidence="2 4" id="KW-0442">Lipid degradation</keyword>
<gene>
    <name evidence="6" type="ORF">MAIC_05250</name>
</gene>
<evidence type="ECO:0000256" key="2">
    <source>
        <dbReference type="ARBA" id="ARBA00022963"/>
    </source>
</evidence>
<dbReference type="KEGG" id="maic:MAIC_05250"/>
<evidence type="ECO:0000256" key="3">
    <source>
        <dbReference type="ARBA" id="ARBA00023098"/>
    </source>
</evidence>
<feature type="active site" description="Nucleophile" evidence="4">
    <location>
        <position position="47"/>
    </location>
</feature>
<keyword evidence="7" id="KW-1185">Reference proteome</keyword>
<dbReference type="InterPro" id="IPR050301">
    <property type="entry name" value="NTE"/>
</dbReference>
<dbReference type="PANTHER" id="PTHR14226:SF29">
    <property type="entry name" value="NEUROPATHY TARGET ESTERASE SWS"/>
    <property type="match status" value="1"/>
</dbReference>
<evidence type="ECO:0000256" key="4">
    <source>
        <dbReference type="PROSITE-ProRule" id="PRU01161"/>
    </source>
</evidence>
<organism evidence="6 7">
    <name type="scientific">Mycolicibacterium aichiense</name>
    <dbReference type="NCBI Taxonomy" id="1799"/>
    <lineage>
        <taxon>Bacteria</taxon>
        <taxon>Bacillati</taxon>
        <taxon>Actinomycetota</taxon>
        <taxon>Actinomycetes</taxon>
        <taxon>Mycobacteriales</taxon>
        <taxon>Mycobacteriaceae</taxon>
        <taxon>Mycolicibacterium</taxon>
    </lineage>
</organism>
<evidence type="ECO:0000313" key="6">
    <source>
        <dbReference type="EMBL" id="BBX05722.1"/>
    </source>
</evidence>
<dbReference type="GO" id="GO:0016787">
    <property type="term" value="F:hydrolase activity"/>
    <property type="evidence" value="ECO:0007669"/>
    <property type="project" value="UniProtKB-UniRule"/>
</dbReference>
<reference evidence="6 7" key="1">
    <citation type="journal article" date="2019" name="Emerg. Microbes Infect.">
        <title>Comprehensive subspecies identification of 175 nontuberculous mycobacteria species based on 7547 genomic profiles.</title>
        <authorList>
            <person name="Matsumoto Y."/>
            <person name="Kinjo T."/>
            <person name="Motooka D."/>
            <person name="Nabeya D."/>
            <person name="Jung N."/>
            <person name="Uechi K."/>
            <person name="Horii T."/>
            <person name="Iida T."/>
            <person name="Fujita J."/>
            <person name="Nakamura S."/>
        </authorList>
    </citation>
    <scope>NUCLEOTIDE SEQUENCE [LARGE SCALE GENOMIC DNA]</scope>
    <source>
        <strain evidence="6 7">JCM 6376</strain>
    </source>
</reference>
<dbReference type="CDD" id="cd07209">
    <property type="entry name" value="Pat_hypo_Ecoli_Z1214_like"/>
    <property type="match status" value="1"/>
</dbReference>
<dbReference type="InterPro" id="IPR016035">
    <property type="entry name" value="Acyl_Trfase/lysoPLipase"/>
</dbReference>
<dbReference type="RefSeq" id="WP_218565258.1">
    <property type="nucleotide sequence ID" value="NZ_AP022561.1"/>
</dbReference>
<dbReference type="Proteomes" id="UP000467327">
    <property type="component" value="Chromosome"/>
</dbReference>
<evidence type="ECO:0000259" key="5">
    <source>
        <dbReference type="PROSITE" id="PS51635"/>
    </source>
</evidence>
<dbReference type="GO" id="GO:0016042">
    <property type="term" value="P:lipid catabolic process"/>
    <property type="evidence" value="ECO:0007669"/>
    <property type="project" value="UniProtKB-UniRule"/>
</dbReference>
<proteinExistence type="predicted"/>
<sequence length="294" mass="30806">MKFTAVNLPHPIGYVLGGGGSLGAVQVGMLQALSERDLGPDLVAGTSVGSINGAVLASDPVGAANRLSHAWARMTREEVFPGGLIAQALLLQRVKTHLFPNTGLAAVIADFLGPTTDFADLVLPFAAVAVDVATAQPHVLRQGPLLPALLASSAIPGIYPPVDHDGMRLYDGGVVANVPMRQAVAMGARSLVVLDCFFPGQLPRSTDTIADILLYTALVTMHSQSVSEATLVAENIPVVYLPGPAPRLVSPLDFTHTAELIEDAYLAARQFLDELNVDGPGLYRQRPPEKGALA</sequence>
<protein>
    <submittedName>
        <fullName evidence="6">Patatin</fullName>
    </submittedName>
</protein>